<reference evidence="2 3" key="1">
    <citation type="submission" date="2018-05" db="EMBL/GenBank/DDBJ databases">
        <title>Genome sequencing and assembly of the regulated plant pathogen Lachnellula willkommii and related sister species for the development of diagnostic species identification markers.</title>
        <authorList>
            <person name="Giroux E."/>
            <person name="Bilodeau G."/>
        </authorList>
    </citation>
    <scope>NUCLEOTIDE SEQUENCE [LARGE SCALE GENOMIC DNA]</scope>
    <source>
        <strain evidence="2 3">CBS 160.35</strain>
    </source>
</reference>
<evidence type="ECO:0000256" key="1">
    <source>
        <dbReference type="SAM" id="Phobius"/>
    </source>
</evidence>
<organism evidence="2 3">
    <name type="scientific">Lachnellula occidentalis</name>
    <dbReference type="NCBI Taxonomy" id="215460"/>
    <lineage>
        <taxon>Eukaryota</taxon>
        <taxon>Fungi</taxon>
        <taxon>Dikarya</taxon>
        <taxon>Ascomycota</taxon>
        <taxon>Pezizomycotina</taxon>
        <taxon>Leotiomycetes</taxon>
        <taxon>Helotiales</taxon>
        <taxon>Lachnaceae</taxon>
        <taxon>Lachnellula</taxon>
    </lineage>
</organism>
<accession>A0A8H8RGB9</accession>
<name>A0A8H8RGB9_9HELO</name>
<keyword evidence="1" id="KW-0472">Membrane</keyword>
<dbReference type="EMBL" id="QGMI01001254">
    <property type="protein sequence ID" value="TVY33984.1"/>
    <property type="molecule type" value="Genomic_DNA"/>
</dbReference>
<comment type="caution">
    <text evidence="2">The sequence shown here is derived from an EMBL/GenBank/DDBJ whole genome shotgun (WGS) entry which is preliminary data.</text>
</comment>
<gene>
    <name evidence="2" type="ORF">LOCC1_G008271</name>
</gene>
<feature type="transmembrane region" description="Helical" evidence="1">
    <location>
        <begin position="215"/>
        <end position="240"/>
    </location>
</feature>
<keyword evidence="3" id="KW-1185">Reference proteome</keyword>
<dbReference type="OrthoDB" id="5394254at2759"/>
<dbReference type="AlphaFoldDB" id="A0A8H8RGB9"/>
<feature type="transmembrane region" description="Helical" evidence="1">
    <location>
        <begin position="276"/>
        <end position="295"/>
    </location>
</feature>
<evidence type="ECO:0000313" key="2">
    <source>
        <dbReference type="EMBL" id="TVY33984.1"/>
    </source>
</evidence>
<proteinExistence type="predicted"/>
<keyword evidence="1" id="KW-0812">Transmembrane</keyword>
<sequence>MTRTVREKAVAVVKDGEAPVRASKLPPFVRFPLVVLLSLTLSSLLHSLSAPYTGLELAAVSRKLERWEDVVGLVGWRGIELAVGWWGGYDGYDLAALSLLSQGPPMYLLSSFYNIRTTTVLNSLLIDVLTTYIPFRLLRSLSPAHSASPYSNIPVPNREILTDTTVQAVTTLLAASIYSVTLYSAYVTFLPLYLATYFEGIPTIAKAYTATPFTLLPLSLVLGLAAKSFIFTPAAAAVVVNKRQREFDASKASLGETLWWNVWGFSDKTKVVIKRTAALVLVSGVNTFVQSWVTIEGVEPLGAAAYAGIWVVAAAISGGALGIVGAV</sequence>
<feature type="transmembrane region" description="Helical" evidence="1">
    <location>
        <begin position="301"/>
        <end position="324"/>
    </location>
</feature>
<keyword evidence="1" id="KW-1133">Transmembrane helix</keyword>
<evidence type="ECO:0000313" key="3">
    <source>
        <dbReference type="Proteomes" id="UP000443090"/>
    </source>
</evidence>
<dbReference type="Proteomes" id="UP000443090">
    <property type="component" value="Unassembled WGS sequence"/>
</dbReference>
<feature type="transmembrane region" description="Helical" evidence="1">
    <location>
        <begin position="168"/>
        <end position="195"/>
    </location>
</feature>
<protein>
    <submittedName>
        <fullName evidence="2">Uncharacterized protein</fullName>
    </submittedName>
</protein>